<dbReference type="Proteomes" id="UP000050761">
    <property type="component" value="Unassembled WGS sequence"/>
</dbReference>
<sequence length="439" mass="49822">MASADEMLWRLRYSYVPESKVADSVPVLRHPLLPKNVYLTKDLTELAQEAPKYDFVDPLGATIEEDLGANLSRIDLDAVEDISPKKDQILDNTLEIKNKDGPVRDVELPHFEPWSSKRAQILSAQARAETAMLSTQGGSFPARFSVSNKTKYRLEMMEDMSGLRRLSDISQNEFVSHVNELRERFLKAWDDNKRVESVQVITELARLLSAPTTPPFFPVQWILVTDIIDLFGKFVYDRLLSKANEERKASGASPLPSNFSSHDVPADTTEVARNWFCRVDDIKEVVPRFYVETTLIGCLQFLDSASLRISILRLATMIEKFPHPLSAAYARAYICKISMILTPTDRGPHWKALNDWMQSSKQQPEFVTPALEWIVQCVSYGATTVEDLNPLWEYCKKPPENKGSLLHAFLVGVPLKYLLNHCINVCELVSFCCSFTNLD</sequence>
<evidence type="ECO:0000313" key="6">
    <source>
        <dbReference type="EMBL" id="VDP22267.1"/>
    </source>
</evidence>
<protein>
    <submittedName>
        <fullName evidence="8">UPF0505 protein CG8202</fullName>
    </submittedName>
</protein>
<accession>A0A3P8B4U5</accession>
<dbReference type="AlphaFoldDB" id="A0A183GEU1"/>
<keyword evidence="3" id="KW-0813">Transport</keyword>
<evidence type="ECO:0000256" key="2">
    <source>
        <dbReference type="ARBA" id="ARBA00010704"/>
    </source>
</evidence>
<evidence type="ECO:0000256" key="4">
    <source>
        <dbReference type="ARBA" id="ARBA00022753"/>
    </source>
</evidence>
<name>A0A183GEU1_HELPZ</name>
<evidence type="ECO:0000256" key="5">
    <source>
        <dbReference type="ARBA" id="ARBA00022927"/>
    </source>
</evidence>
<dbReference type="GO" id="GO:0032456">
    <property type="term" value="P:endocytic recycling"/>
    <property type="evidence" value="ECO:0007669"/>
    <property type="project" value="InterPro"/>
</dbReference>
<evidence type="ECO:0000313" key="8">
    <source>
        <dbReference type="WBParaSite" id="HPBE_0002087701-mRNA-1"/>
    </source>
</evidence>
<reference evidence="8" key="2">
    <citation type="submission" date="2019-09" db="UniProtKB">
        <authorList>
            <consortium name="WormBaseParasite"/>
        </authorList>
    </citation>
    <scope>IDENTIFICATION</scope>
</reference>
<comment type="subcellular location">
    <subcellularLocation>
        <location evidence="1">Endosome</location>
    </subcellularLocation>
</comment>
<evidence type="ECO:0000256" key="3">
    <source>
        <dbReference type="ARBA" id="ARBA00022448"/>
    </source>
</evidence>
<dbReference type="InterPro" id="IPR029705">
    <property type="entry name" value="VPS35L"/>
</dbReference>
<dbReference type="PANTHER" id="PTHR13673:SF0">
    <property type="entry name" value="VPS35 ENDOSOMAL PROTEIN-SORTING FACTOR-LIKE"/>
    <property type="match status" value="1"/>
</dbReference>
<evidence type="ECO:0000313" key="7">
    <source>
        <dbReference type="Proteomes" id="UP000050761"/>
    </source>
</evidence>
<keyword evidence="4" id="KW-0967">Endosome</keyword>
<dbReference type="WBParaSite" id="HPBE_0002087701-mRNA-1">
    <property type="protein sequence ID" value="HPBE_0002087701-mRNA-1"/>
    <property type="gene ID" value="HPBE_0002087701"/>
</dbReference>
<proteinExistence type="inferred from homology"/>
<keyword evidence="7" id="KW-1185">Reference proteome</keyword>
<gene>
    <name evidence="6" type="ORF">HPBE_LOCUS20876</name>
</gene>
<dbReference type="EMBL" id="UZAH01032515">
    <property type="protein sequence ID" value="VDP22267.1"/>
    <property type="molecule type" value="Genomic_DNA"/>
</dbReference>
<dbReference type="GO" id="GO:0005768">
    <property type="term" value="C:endosome"/>
    <property type="evidence" value="ECO:0007669"/>
    <property type="project" value="UniProtKB-SubCell"/>
</dbReference>
<dbReference type="OrthoDB" id="1734063at2759"/>
<accession>A0A183GEU1</accession>
<keyword evidence="5" id="KW-0653">Protein transport</keyword>
<dbReference type="GO" id="GO:0015031">
    <property type="term" value="P:protein transport"/>
    <property type="evidence" value="ECO:0007669"/>
    <property type="project" value="UniProtKB-KW"/>
</dbReference>
<organism evidence="7 8">
    <name type="scientific">Heligmosomoides polygyrus</name>
    <name type="common">Parasitic roundworm</name>
    <dbReference type="NCBI Taxonomy" id="6339"/>
    <lineage>
        <taxon>Eukaryota</taxon>
        <taxon>Metazoa</taxon>
        <taxon>Ecdysozoa</taxon>
        <taxon>Nematoda</taxon>
        <taxon>Chromadorea</taxon>
        <taxon>Rhabditida</taxon>
        <taxon>Rhabditina</taxon>
        <taxon>Rhabditomorpha</taxon>
        <taxon>Strongyloidea</taxon>
        <taxon>Heligmosomidae</taxon>
        <taxon>Heligmosomoides</taxon>
    </lineage>
</organism>
<reference evidence="6 7" key="1">
    <citation type="submission" date="2018-11" db="EMBL/GenBank/DDBJ databases">
        <authorList>
            <consortium name="Pathogen Informatics"/>
        </authorList>
    </citation>
    <scope>NUCLEOTIDE SEQUENCE [LARGE SCALE GENOMIC DNA]</scope>
</reference>
<dbReference type="PANTHER" id="PTHR13673">
    <property type="entry name" value="ESOPHAGEAL CANCER ASSOCIATED PROTEIN"/>
    <property type="match status" value="1"/>
</dbReference>
<comment type="similarity">
    <text evidence="2">Belongs to the VPS35L family.</text>
</comment>
<evidence type="ECO:0000256" key="1">
    <source>
        <dbReference type="ARBA" id="ARBA00004177"/>
    </source>
</evidence>